<proteinExistence type="predicted"/>
<dbReference type="RefSeq" id="WP_272181609.1">
    <property type="nucleotide sequence ID" value="NZ_JAQOMS010000002.1"/>
</dbReference>
<organism evidence="1 2">
    <name type="scientific">Psychrosphaera algicola</name>
    <dbReference type="NCBI Taxonomy" id="3023714"/>
    <lineage>
        <taxon>Bacteria</taxon>
        <taxon>Pseudomonadati</taxon>
        <taxon>Pseudomonadota</taxon>
        <taxon>Gammaproteobacteria</taxon>
        <taxon>Alteromonadales</taxon>
        <taxon>Pseudoalteromonadaceae</taxon>
        <taxon>Psychrosphaera</taxon>
    </lineage>
</organism>
<protein>
    <recommendedName>
        <fullName evidence="3">Polymer-forming cytoskeletal protein</fullName>
    </recommendedName>
</protein>
<gene>
    <name evidence="1" type="ORF">PN838_18635</name>
</gene>
<name>A0ABT5FGR7_9GAMM</name>
<keyword evidence="2" id="KW-1185">Reference proteome</keyword>
<dbReference type="Proteomes" id="UP001528411">
    <property type="component" value="Unassembled WGS sequence"/>
</dbReference>
<dbReference type="EMBL" id="JAQOMS010000002">
    <property type="protein sequence ID" value="MDC2890402.1"/>
    <property type="molecule type" value="Genomic_DNA"/>
</dbReference>
<accession>A0ABT5FGR7</accession>
<evidence type="ECO:0000313" key="1">
    <source>
        <dbReference type="EMBL" id="MDC2890402.1"/>
    </source>
</evidence>
<evidence type="ECO:0008006" key="3">
    <source>
        <dbReference type="Google" id="ProtNLM"/>
    </source>
</evidence>
<dbReference type="PROSITE" id="PS51257">
    <property type="entry name" value="PROKAR_LIPOPROTEIN"/>
    <property type="match status" value="1"/>
</dbReference>
<evidence type="ECO:0000313" key="2">
    <source>
        <dbReference type="Proteomes" id="UP001528411"/>
    </source>
</evidence>
<sequence length="209" mass="22449">MKTTLNHKLKLIKIMGMYLTISTLFMTLTGCVIGNRIAQDGSDSHTSAGNIDVRDNNIAGDLSAYNGNISIGQNADVKAVEIVNGNIAIGDFSRALSLETTNGNIITGKQVLVTGDVKTVNGEIRIATKSVIGGNIITVTGDVVLADEAKVDGDIIIEKTGFILSKFETRVPIIEIGKDVIIKGKIHVYRPIELRLDPSIDPKIIVRHD</sequence>
<reference evidence="1 2" key="1">
    <citation type="submission" date="2023-01" db="EMBL/GenBank/DDBJ databases">
        <title>Psychrosphaera sp. nov., isolated from marine algae.</title>
        <authorList>
            <person name="Bayburt H."/>
            <person name="Choi B.J."/>
            <person name="Kim J.M."/>
            <person name="Choi D.G."/>
            <person name="Jeon C.O."/>
        </authorList>
    </citation>
    <scope>NUCLEOTIDE SEQUENCE [LARGE SCALE GENOMIC DNA]</scope>
    <source>
        <strain evidence="1 2">G1-22</strain>
    </source>
</reference>
<comment type="caution">
    <text evidence="1">The sequence shown here is derived from an EMBL/GenBank/DDBJ whole genome shotgun (WGS) entry which is preliminary data.</text>
</comment>